<evidence type="ECO:0000256" key="2">
    <source>
        <dbReference type="ARBA" id="ARBA00004613"/>
    </source>
</evidence>
<dbReference type="PANTHER" id="PTHR34825:SF1">
    <property type="entry name" value="AAA-ATPASE-LIKE DOMAIN-CONTAINING PROTEIN"/>
    <property type="match status" value="1"/>
</dbReference>
<keyword evidence="3" id="KW-0964">Secreted</keyword>
<evidence type="ECO:0000313" key="7">
    <source>
        <dbReference type="Proteomes" id="UP001194696"/>
    </source>
</evidence>
<organism evidence="6 7">
    <name type="scientific">Linnemannia gamsii</name>
    <dbReference type="NCBI Taxonomy" id="64522"/>
    <lineage>
        <taxon>Eukaryota</taxon>
        <taxon>Fungi</taxon>
        <taxon>Fungi incertae sedis</taxon>
        <taxon>Mucoromycota</taxon>
        <taxon>Mortierellomycotina</taxon>
        <taxon>Mortierellomycetes</taxon>
        <taxon>Mortierellales</taxon>
        <taxon>Mortierellaceae</taxon>
        <taxon>Linnemannia</taxon>
    </lineage>
</organism>
<dbReference type="EMBL" id="JAAAIM010001709">
    <property type="protein sequence ID" value="KAG0276343.1"/>
    <property type="molecule type" value="Genomic_DNA"/>
</dbReference>
<feature type="domain" description="AAA-ATPase-like" evidence="4">
    <location>
        <begin position="149"/>
        <end position="386"/>
    </location>
</feature>
<evidence type="ECO:0000256" key="1">
    <source>
        <dbReference type="ARBA" id="ARBA00004340"/>
    </source>
</evidence>
<keyword evidence="7" id="KW-1185">Reference proteome</keyword>
<dbReference type="Proteomes" id="UP001194696">
    <property type="component" value="Unassembled WGS sequence"/>
</dbReference>
<name>A0ABQ7JJF3_9FUNG</name>
<feature type="domain" description="Crinkler effector protein N-terminal" evidence="5">
    <location>
        <begin position="33"/>
        <end position="84"/>
    </location>
</feature>
<dbReference type="InterPro" id="IPR018631">
    <property type="entry name" value="AAA-ATPase-like_dom"/>
</dbReference>
<evidence type="ECO:0000259" key="4">
    <source>
        <dbReference type="Pfam" id="PF09820"/>
    </source>
</evidence>
<dbReference type="PANTHER" id="PTHR34825">
    <property type="entry name" value="CONSERVED PROTEIN, WITH A WEAK D-GALACTARATE DEHYDRATASE/ALTRONATE HYDROLASE DOMAIN"/>
    <property type="match status" value="1"/>
</dbReference>
<gene>
    <name evidence="6" type="ORF">BGZ96_003345</name>
</gene>
<comment type="caution">
    <text evidence="6">The sequence shown here is derived from an EMBL/GenBank/DDBJ whole genome shotgun (WGS) entry which is preliminary data.</text>
</comment>
<evidence type="ECO:0000313" key="6">
    <source>
        <dbReference type="EMBL" id="KAG0276343.1"/>
    </source>
</evidence>
<evidence type="ECO:0008006" key="8">
    <source>
        <dbReference type="Google" id="ProtNLM"/>
    </source>
</evidence>
<dbReference type="InterPro" id="IPR045379">
    <property type="entry name" value="Crinkler_N"/>
</dbReference>
<proteinExistence type="predicted"/>
<evidence type="ECO:0000256" key="3">
    <source>
        <dbReference type="ARBA" id="ARBA00022525"/>
    </source>
</evidence>
<dbReference type="Pfam" id="PF09820">
    <property type="entry name" value="AAA-ATPase_like"/>
    <property type="match status" value="1"/>
</dbReference>
<reference evidence="6 7" key="1">
    <citation type="journal article" date="2020" name="Fungal Divers.">
        <title>Resolving the Mortierellaceae phylogeny through synthesis of multi-gene phylogenetics and phylogenomics.</title>
        <authorList>
            <person name="Vandepol N."/>
            <person name="Liber J."/>
            <person name="Desiro A."/>
            <person name="Na H."/>
            <person name="Kennedy M."/>
            <person name="Barry K."/>
            <person name="Grigoriev I.V."/>
            <person name="Miller A.N."/>
            <person name="O'Donnell K."/>
            <person name="Stajich J.E."/>
            <person name="Bonito G."/>
        </authorList>
    </citation>
    <scope>NUCLEOTIDE SEQUENCE [LARGE SCALE GENOMIC DNA]</scope>
    <source>
        <strain evidence="6 7">AD045</strain>
    </source>
</reference>
<protein>
    <recommendedName>
        <fullName evidence="8">AAA-ATPase-like domain-containing protein</fullName>
    </recommendedName>
</protein>
<evidence type="ECO:0000259" key="5">
    <source>
        <dbReference type="Pfam" id="PF20147"/>
    </source>
</evidence>
<accession>A0ABQ7JJF3</accession>
<sequence>MLSARLLRAQGVRTLSGLHLRRLRFPQLQSRLLKVYCAIDGTREPFDVDISDSDAGSDLQKKIKLAKPSRLPQDADALTLYKAPEGVGSNTEPGVTVGPNDEIRATSSLRGMFAETDKVQVIVRPPSKSLRSGDLVWQEDAFKNFPVHGVNNFKTLRQSADFCFFDKTAFIMALESFRESALVFLRPRRSGKSLGLSTLAHFHGREHLPDYKPLFESLAIHEHVTNKSVLPGQYFVLQFDFSTVDRSQDRKVARHSLNLMLNRSIKQFYTAYEPYLRMSADYLNENLIKDDATASLGECVNVVRNILSSVKSPEDPLSKIKGIYLMVDEYESYTNEYLVPVDSVHWKPPRGADPDSLLKGYWASVKSGLGRGISKCYITGVSPQSLVDNTSGFNVARYVSWEPELAGFCGLTEADVVAALALEKVCGSTAEAAKHLKIMRDHFNGFNFVPGGQGPLTYNTNTCLEYLQSLAEGKPMQNPLSVTNSEVSEASLRLLAASPVATRLLEDGLFSGIKRGKNVEERVIPFDNIEQTFTLASLAGKLAKSKAAWLSYMVHFGGLTFCLGKKALRIPNLVAAERFGSAILDRHDASLEDVQGAFKELVDVGRIDKIFGLYARGMQERDVGSDDFKKTEEVHCSSMRFTLLANIHPSLRKVDVESTITKPSGTPGRIDMLVSVPLRKQLFVLEWKTIQIDYIKIGSGSRLERANVLADVPNATEVLGLKFRNDKSRAGQTIEEWILSGPKGGKERSPQQQLREYVQSPEIESRRKDGYTITPVLVVVVGSRHILLWNLDGDTLEESPRLCSE</sequence>
<comment type="subcellular location">
    <subcellularLocation>
        <location evidence="1">Host cell</location>
    </subcellularLocation>
    <subcellularLocation>
        <location evidence="2">Secreted</location>
    </subcellularLocation>
</comment>
<dbReference type="Pfam" id="PF20147">
    <property type="entry name" value="Crinkler"/>
    <property type="match status" value="1"/>
</dbReference>